<dbReference type="AlphaFoldDB" id="A0A1G5PJ73"/>
<feature type="transmembrane region" description="Helical" evidence="1">
    <location>
        <begin position="291"/>
        <end position="312"/>
    </location>
</feature>
<accession>A0A1G5PJ73</accession>
<reference evidence="2 3" key="1">
    <citation type="submission" date="2016-10" db="EMBL/GenBank/DDBJ databases">
        <authorList>
            <person name="de Groot N.N."/>
        </authorList>
    </citation>
    <scope>NUCLEOTIDE SEQUENCE [LARGE SCALE GENOMIC DNA]</scope>
    <source>
        <strain evidence="2 3">HLD2</strain>
    </source>
</reference>
<dbReference type="OrthoDB" id="5794979at2"/>
<keyword evidence="1" id="KW-0472">Membrane</keyword>
<evidence type="ECO:0000313" key="3">
    <source>
        <dbReference type="Proteomes" id="UP000199648"/>
    </source>
</evidence>
<dbReference type="EMBL" id="FMWD01000001">
    <property type="protein sequence ID" value="SCZ49109.1"/>
    <property type="molecule type" value="Genomic_DNA"/>
</dbReference>
<keyword evidence="1" id="KW-1133">Transmembrane helix</keyword>
<dbReference type="STRING" id="415747.SAMN03097708_00048"/>
<dbReference type="Proteomes" id="UP000199648">
    <property type="component" value="Unassembled WGS sequence"/>
</dbReference>
<evidence type="ECO:0000256" key="1">
    <source>
        <dbReference type="SAM" id="Phobius"/>
    </source>
</evidence>
<organism evidence="2 3">
    <name type="scientific">Thiohalomonas denitrificans</name>
    <dbReference type="NCBI Taxonomy" id="415747"/>
    <lineage>
        <taxon>Bacteria</taxon>
        <taxon>Pseudomonadati</taxon>
        <taxon>Pseudomonadota</taxon>
        <taxon>Gammaproteobacteria</taxon>
        <taxon>Thiohalomonadales</taxon>
        <taxon>Thiohalomonadaceae</taxon>
        <taxon>Thiohalomonas</taxon>
    </lineage>
</organism>
<keyword evidence="1" id="KW-0812">Transmembrane</keyword>
<evidence type="ECO:0000313" key="2">
    <source>
        <dbReference type="EMBL" id="SCZ49109.1"/>
    </source>
</evidence>
<dbReference type="RefSeq" id="WP_139181389.1">
    <property type="nucleotide sequence ID" value="NZ_FMWD01000001.1"/>
</dbReference>
<evidence type="ECO:0008006" key="4">
    <source>
        <dbReference type="Google" id="ProtNLM"/>
    </source>
</evidence>
<gene>
    <name evidence="2" type="ORF">SAMN03097708_00048</name>
</gene>
<proteinExistence type="predicted"/>
<name>A0A1G5PJ73_9GAMM</name>
<sequence length="325" mass="35714">MAEWRRWVIGLALLSGGLAGSVQAGPVWFSDQPPNAEWAKRAHHAHGGMVERGRGGVYVKRLWLRSGGEPASAVYTQPADDASFGVFGIDGESLTPDLFKVDSGGGITFAMPEEGFYNAYFIERSVEDAVLKSSIVKAEVLKHSCGEGHDPKLTASRMPPRDRAGMPLEIIRERLPGEDFHTRIRSGDEVGFRVHYEGSPAAGANVSLTTQEGWTKQVVADADGRAVFKLIRDYYPAWNDFDKRHHEAFLVTAEYRVEASGELDGTPFEEAHYRATLPGTFYPSELEYSSYLVGLIVALVAAALGAAGLFLYRLKHSRAGRERLQ</sequence>
<protein>
    <recommendedName>
        <fullName evidence="4">Nickel transport protein</fullName>
    </recommendedName>
</protein>
<keyword evidence="3" id="KW-1185">Reference proteome</keyword>